<dbReference type="Gene3D" id="3.30.70.1280">
    <property type="entry name" value="SP0830-like domains"/>
    <property type="match status" value="1"/>
</dbReference>
<sequence>MTRHIAWLRGVNLGKRQVRSADLRQAFTDLGYDNVKTLLASGNVLFDADIIDRHRIESGLEKAFGFPIPVVLRSQAQLQETVGSDPFRGLAADKDTKFYVTFLADPVAKSLPMPCEVPGDFRVVHLTDTEIFIIAHRMPSGRFGAGMDQIHQFFGKQHLWTSRNWNTVLKAL</sequence>
<organism evidence="1 2">
    <name type="scientific">Devosia rhodophyticola</name>
    <dbReference type="NCBI Taxonomy" id="3026423"/>
    <lineage>
        <taxon>Bacteria</taxon>
        <taxon>Pseudomonadati</taxon>
        <taxon>Pseudomonadota</taxon>
        <taxon>Alphaproteobacteria</taxon>
        <taxon>Hyphomicrobiales</taxon>
        <taxon>Devosiaceae</taxon>
        <taxon>Devosia</taxon>
    </lineage>
</organism>
<dbReference type="PANTHER" id="PTHR36439:SF1">
    <property type="entry name" value="DUF1697 DOMAIN-CONTAINING PROTEIN"/>
    <property type="match status" value="1"/>
</dbReference>
<evidence type="ECO:0000313" key="1">
    <source>
        <dbReference type="EMBL" id="WDR07270.1"/>
    </source>
</evidence>
<protein>
    <submittedName>
        <fullName evidence="1">DUF1697 domain-containing protein</fullName>
    </submittedName>
</protein>
<dbReference type="Pfam" id="PF08002">
    <property type="entry name" value="DUF1697"/>
    <property type="match status" value="1"/>
</dbReference>
<name>A0ABY7Z240_9HYPH</name>
<proteinExistence type="predicted"/>
<keyword evidence="2" id="KW-1185">Reference proteome</keyword>
<dbReference type="EMBL" id="CP118247">
    <property type="protein sequence ID" value="WDR07270.1"/>
    <property type="molecule type" value="Genomic_DNA"/>
</dbReference>
<dbReference type="PIRSF" id="PIRSF008502">
    <property type="entry name" value="UCP008502"/>
    <property type="match status" value="1"/>
</dbReference>
<dbReference type="SUPFAM" id="SSF160379">
    <property type="entry name" value="SP0830-like"/>
    <property type="match status" value="1"/>
</dbReference>
<dbReference type="RefSeq" id="WP_282212783.1">
    <property type="nucleotide sequence ID" value="NZ_CP118247.1"/>
</dbReference>
<gene>
    <name evidence="1" type="ORF">PSQ90_07560</name>
</gene>
<evidence type="ECO:0000313" key="2">
    <source>
        <dbReference type="Proteomes" id="UP001222118"/>
    </source>
</evidence>
<accession>A0ABY7Z240</accession>
<dbReference type="InterPro" id="IPR012545">
    <property type="entry name" value="DUF1697"/>
</dbReference>
<dbReference type="Proteomes" id="UP001222118">
    <property type="component" value="Chromosome"/>
</dbReference>
<reference evidence="1 2" key="1">
    <citation type="submission" date="2023-02" db="EMBL/GenBank/DDBJ databases">
        <title>Devosia chondri sp. nov., isolated from the phycosphere of marine algae.</title>
        <authorList>
            <person name="Kim J.M."/>
            <person name="Lee J.K."/>
            <person name="Choi B.J."/>
            <person name="Bayburt H."/>
            <person name="Jeon C.O."/>
        </authorList>
    </citation>
    <scope>NUCLEOTIDE SEQUENCE [LARGE SCALE GENOMIC DNA]</scope>
    <source>
        <strain evidence="1 2">G2-5</strain>
    </source>
</reference>
<dbReference type="PANTHER" id="PTHR36439">
    <property type="entry name" value="BLL4334 PROTEIN"/>
    <property type="match status" value="1"/>
</dbReference>